<protein>
    <submittedName>
        <fullName evidence="4">DUF4384 domain-containing protein</fullName>
    </submittedName>
</protein>
<keyword evidence="2" id="KW-0732">Signal</keyword>
<proteinExistence type="predicted"/>
<dbReference type="Pfam" id="PF14326">
    <property type="entry name" value="DUF4384"/>
    <property type="match status" value="1"/>
</dbReference>
<feature type="chain" id="PRO_5038373998" evidence="2">
    <location>
        <begin position="25"/>
        <end position="498"/>
    </location>
</feature>
<dbReference type="EMBL" id="JACQAY010000001">
    <property type="protein sequence ID" value="MBI3538653.1"/>
    <property type="molecule type" value="Genomic_DNA"/>
</dbReference>
<dbReference type="AlphaFoldDB" id="A0A9D6L8K3"/>
<gene>
    <name evidence="4" type="ORF">HY076_00050</name>
</gene>
<feature type="compositionally biased region" description="Basic and acidic residues" evidence="1">
    <location>
        <begin position="357"/>
        <end position="420"/>
    </location>
</feature>
<feature type="region of interest" description="Disordered" evidence="1">
    <location>
        <begin position="319"/>
        <end position="498"/>
    </location>
</feature>
<dbReference type="InterPro" id="IPR025493">
    <property type="entry name" value="DUF4384"/>
</dbReference>
<feature type="signal peptide" evidence="2">
    <location>
        <begin position="1"/>
        <end position="24"/>
    </location>
</feature>
<evidence type="ECO:0000313" key="4">
    <source>
        <dbReference type="EMBL" id="MBI3538653.1"/>
    </source>
</evidence>
<feature type="compositionally biased region" description="Basic and acidic residues" evidence="1">
    <location>
        <begin position="428"/>
        <end position="498"/>
    </location>
</feature>
<evidence type="ECO:0000256" key="1">
    <source>
        <dbReference type="SAM" id="MobiDB-lite"/>
    </source>
</evidence>
<reference evidence="4" key="1">
    <citation type="submission" date="2020-07" db="EMBL/GenBank/DDBJ databases">
        <title>Huge and variable diversity of episymbiotic CPR bacteria and DPANN archaea in groundwater ecosystems.</title>
        <authorList>
            <person name="He C.Y."/>
            <person name="Keren R."/>
            <person name="Whittaker M."/>
            <person name="Farag I.F."/>
            <person name="Doudna J."/>
            <person name="Cate J.H.D."/>
            <person name="Banfield J.F."/>
        </authorList>
    </citation>
    <scope>NUCLEOTIDE SEQUENCE</scope>
    <source>
        <strain evidence="4">NC_groundwater_928_Pr1_S-0.2um_72_17</strain>
    </source>
</reference>
<comment type="caution">
    <text evidence="4">The sequence shown here is derived from an EMBL/GenBank/DDBJ whole genome shotgun (WGS) entry which is preliminary data.</text>
</comment>
<evidence type="ECO:0000259" key="3">
    <source>
        <dbReference type="Pfam" id="PF14326"/>
    </source>
</evidence>
<feature type="compositionally biased region" description="Basic and acidic residues" evidence="1">
    <location>
        <begin position="339"/>
        <end position="349"/>
    </location>
</feature>
<evidence type="ECO:0000313" key="5">
    <source>
        <dbReference type="Proteomes" id="UP000807850"/>
    </source>
</evidence>
<accession>A0A9D6L8K3</accession>
<evidence type="ECO:0000256" key="2">
    <source>
        <dbReference type="SAM" id="SignalP"/>
    </source>
</evidence>
<sequence length="498" mass="56729">MNRWRWFGGLVAAALVAAPSLALAGGIGVEVWNDRGNDAVYQPGERMDLRARASDDAYLLVYEIDAEGYVRVLYPYRGSSGYVEGRSTYTVPPEQAGMDLVVDRTVGQCYIVAIASADRFRDLPWYLRPYDVQAEQVGYEGMRDDESGITAEGRIVGDPFVAMERIRRRVLEDPEDGESFGTAYTSYYVHNEVRYPRYICYDCHRPGRWAWWSDFDPYYATCSVFDFRVNWRWGWGPGYWFGSVPYWFYVPRSDCPPSYRGWYDNRTSFSSWDGWRRWDAMWGGRLVRYKSPPPPGYVPPARFNTADFVRKGGVNATPPGFIPAGRGGGALRPVVGRNYQDRGELRGTDGRGPAPRIETRPRIDRPERVRGGDHPAYEPRGGADRSPRFDPRGVADRSPRFEPRGILDRAPRGQGDRGPRDQTGSRLSRGDRIPRGEPDRSPRVERSDRHDAPPRVERSDRHDPAPRGDYRMERGAGDSHRDAPPRGEGRRDGNRDRG</sequence>
<name>A0A9D6L8K3_UNCEI</name>
<organism evidence="4 5">
    <name type="scientific">Eiseniibacteriota bacterium</name>
    <dbReference type="NCBI Taxonomy" id="2212470"/>
    <lineage>
        <taxon>Bacteria</taxon>
        <taxon>Candidatus Eiseniibacteriota</taxon>
    </lineage>
</organism>
<feature type="domain" description="DUF4384" evidence="3">
    <location>
        <begin position="40"/>
        <end position="118"/>
    </location>
</feature>
<dbReference type="Proteomes" id="UP000807850">
    <property type="component" value="Unassembled WGS sequence"/>
</dbReference>